<feature type="region of interest" description="Disordered" evidence="8">
    <location>
        <begin position="1"/>
        <end position="66"/>
    </location>
</feature>
<evidence type="ECO:0000313" key="10">
    <source>
        <dbReference type="EMBL" id="TDL23008.1"/>
    </source>
</evidence>
<dbReference type="VEuPathDB" id="FungiDB:BD410DRAFT_787820"/>
<dbReference type="FunFam" id="1.25.40.180:FF:000020">
    <property type="entry name" value="Eukaryotic translation initiation factor subunit"/>
    <property type="match status" value="1"/>
</dbReference>
<feature type="compositionally biased region" description="Polar residues" evidence="8">
    <location>
        <begin position="445"/>
        <end position="454"/>
    </location>
</feature>
<dbReference type="GO" id="GO:0003743">
    <property type="term" value="F:translation initiation factor activity"/>
    <property type="evidence" value="ECO:0007669"/>
    <property type="project" value="UniProtKB-KW"/>
</dbReference>
<dbReference type="InterPro" id="IPR016024">
    <property type="entry name" value="ARM-type_fold"/>
</dbReference>
<dbReference type="GO" id="GO:0003729">
    <property type="term" value="F:mRNA binding"/>
    <property type="evidence" value="ECO:0007669"/>
    <property type="project" value="TreeGrafter"/>
</dbReference>
<evidence type="ECO:0000256" key="1">
    <source>
        <dbReference type="ARBA" id="ARBA00004496"/>
    </source>
</evidence>
<name>A0A4Y7Q709_9AGAM</name>
<evidence type="ECO:0000256" key="8">
    <source>
        <dbReference type="SAM" id="MobiDB-lite"/>
    </source>
</evidence>
<dbReference type="PANTHER" id="PTHR23253">
    <property type="entry name" value="EUKARYOTIC TRANSLATION INITIATION FACTOR 4 GAMMA"/>
    <property type="match status" value="1"/>
</dbReference>
<dbReference type="SMART" id="SM00543">
    <property type="entry name" value="MIF4G"/>
    <property type="match status" value="1"/>
</dbReference>
<comment type="subcellular location">
    <subcellularLocation>
        <location evidence="1">Cytoplasm</location>
    </subcellularLocation>
</comment>
<evidence type="ECO:0000256" key="7">
    <source>
        <dbReference type="ARBA" id="ARBA00022917"/>
    </source>
</evidence>
<feature type="compositionally biased region" description="Polar residues" evidence="8">
    <location>
        <begin position="24"/>
        <end position="36"/>
    </location>
</feature>
<comment type="similarity">
    <text evidence="2">Belongs to the eukaryotic initiation factor 4G family.</text>
</comment>
<evidence type="ECO:0000256" key="4">
    <source>
        <dbReference type="ARBA" id="ARBA00022540"/>
    </source>
</evidence>
<protein>
    <submittedName>
        <fullName evidence="10">ARM repeat-containing protein</fullName>
    </submittedName>
</protein>
<dbReference type="AlphaFoldDB" id="A0A4Y7Q709"/>
<feature type="region of interest" description="Disordered" evidence="8">
    <location>
        <begin position="191"/>
        <end position="212"/>
    </location>
</feature>
<keyword evidence="7" id="KW-0648">Protein biosynthesis</keyword>
<feature type="compositionally biased region" description="Basic and acidic residues" evidence="8">
    <location>
        <begin position="194"/>
        <end position="212"/>
    </location>
</feature>
<reference evidence="10 11" key="1">
    <citation type="submission" date="2018-06" db="EMBL/GenBank/DDBJ databases">
        <title>A transcriptomic atlas of mushroom development highlights an independent origin of complex multicellularity.</title>
        <authorList>
            <consortium name="DOE Joint Genome Institute"/>
            <person name="Krizsan K."/>
            <person name="Almasi E."/>
            <person name="Merenyi Z."/>
            <person name="Sahu N."/>
            <person name="Viragh M."/>
            <person name="Koszo T."/>
            <person name="Mondo S."/>
            <person name="Kiss B."/>
            <person name="Balint B."/>
            <person name="Kues U."/>
            <person name="Barry K."/>
            <person name="Hegedus J.C."/>
            <person name="Henrissat B."/>
            <person name="Johnson J."/>
            <person name="Lipzen A."/>
            <person name="Ohm R."/>
            <person name="Nagy I."/>
            <person name="Pangilinan J."/>
            <person name="Yan J."/>
            <person name="Xiong Y."/>
            <person name="Grigoriev I.V."/>
            <person name="Hibbett D.S."/>
            <person name="Nagy L.G."/>
        </authorList>
    </citation>
    <scope>NUCLEOTIDE SEQUENCE [LARGE SCALE GENOMIC DNA]</scope>
    <source>
        <strain evidence="10 11">SZMC22713</strain>
    </source>
</reference>
<proteinExistence type="inferred from homology"/>
<dbReference type="SUPFAM" id="SSF48371">
    <property type="entry name" value="ARM repeat"/>
    <property type="match status" value="3"/>
</dbReference>
<keyword evidence="6" id="KW-0694">RNA-binding</keyword>
<dbReference type="Pfam" id="PF02854">
    <property type="entry name" value="MIF4G"/>
    <property type="match status" value="1"/>
</dbReference>
<keyword evidence="4" id="KW-0396">Initiation factor</keyword>
<feature type="region of interest" description="Disordered" evidence="8">
    <location>
        <begin position="352"/>
        <end position="408"/>
    </location>
</feature>
<keyword evidence="3" id="KW-0963">Cytoplasm</keyword>
<feature type="domain" description="MI" evidence="9">
    <location>
        <begin position="525"/>
        <end position="646"/>
    </location>
</feature>
<sequence>MVRTVSSGCGRKRASRAKEPTKMGNPSDQSNYNQSIGPPPCEPLEPLQMSKKDLWKRPTQNVEPDSPELVDRKVRALLNKLTMEKFDSISNQLIQWENKSEKEKDGRTLIQVIRLVFEKATDEARWSEMYARLCRTLMEQISPNVQDDGIRNADGNPIAGGLLFRKYLLNRCQEDFERGWKAKESTAAAAATKATDDQAAKEAAEKDGPKEGGGEVLYSTEYYAAQKAKRQGLGLVKFIGELFKLQMLTERIMHECIKKLLSNVDNPEEEEIESLCKLLSTVGQALDTTKARGHMDVYFSRMKELATSNHVSSRMQFMLQDAIELRERKWIPRNLAAAPTTIAQVHEAAAKEKAQREKDALHGRNAGMSRGGSRRGHERGEFAQTGPDGWAVAGGSGPPRPPAKAGDLTNFGKITKAAAGSMRFGPSSVFTKKDGKGGREPAALSRTSSSQNMFSIRPPSHKPSVDLSQSMTADGSPQTRPKLNLLPRTKPNVNDANTDETPDASETGSEDEGGKDAVPAMSEEEAMRQIGQDIKEFFAIHNMEETEAYWTKLPVEHRFRLVDELVTFAIQSKEADAKLVAEFFDLAVKKDLCPPASFEDGFLPTIEILDDIAIDAPMAFDLMTTMLDGSKLDTVRRKRLAGKPVDGDRLLASRRGNERGQFVENKTDGWTTASGSNSQRPLAKAYDITSFGINRNPTSITSGQSSMFTKNDGIDGRVTLAVSDAWQTFQTRLIVARAFNNDGLDEVENYWTSVSKGHHHIVVHELVTSALSHSDALIPNAKCVASLFRRLVITNAGNRESILKGFTQTIDLLDELIVEMPNAMELVAIMLNGAKLSDKQLAVLVQNFAHADVLRKVVSAISFLV</sequence>
<feature type="compositionally biased region" description="Acidic residues" evidence="8">
    <location>
        <begin position="497"/>
        <end position="513"/>
    </location>
</feature>
<dbReference type="InterPro" id="IPR003891">
    <property type="entry name" value="Initiation_fac_eIF4g_MI"/>
</dbReference>
<evidence type="ECO:0000259" key="9">
    <source>
        <dbReference type="PROSITE" id="PS51366"/>
    </source>
</evidence>
<dbReference type="InterPro" id="IPR003890">
    <property type="entry name" value="MIF4G-like_typ-3"/>
</dbReference>
<keyword evidence="11" id="KW-1185">Reference proteome</keyword>
<keyword evidence="5" id="KW-0597">Phosphoprotein</keyword>
<feature type="region of interest" description="Disordered" evidence="8">
    <location>
        <begin position="424"/>
        <end position="518"/>
    </location>
</feature>
<accession>A0A4Y7Q709</accession>
<gene>
    <name evidence="10" type="ORF">BD410DRAFT_787820</name>
</gene>
<feature type="compositionally biased region" description="Polar residues" evidence="8">
    <location>
        <begin position="466"/>
        <end position="481"/>
    </location>
</feature>
<evidence type="ECO:0000256" key="2">
    <source>
        <dbReference type="ARBA" id="ARBA00005775"/>
    </source>
</evidence>
<dbReference type="OrthoDB" id="514777at2759"/>
<dbReference type="PANTHER" id="PTHR23253:SF9">
    <property type="entry name" value="EUKARYOTIC TRANSLATION INITIATION FACTOR 4 GAMMA 2"/>
    <property type="match status" value="1"/>
</dbReference>
<evidence type="ECO:0000256" key="6">
    <source>
        <dbReference type="ARBA" id="ARBA00022884"/>
    </source>
</evidence>
<feature type="domain" description="MI" evidence="9">
    <location>
        <begin position="724"/>
        <end position="850"/>
    </location>
</feature>
<dbReference type="Gene3D" id="1.25.40.180">
    <property type="match status" value="3"/>
</dbReference>
<dbReference type="EMBL" id="ML170172">
    <property type="protein sequence ID" value="TDL23008.1"/>
    <property type="molecule type" value="Genomic_DNA"/>
</dbReference>
<evidence type="ECO:0000256" key="3">
    <source>
        <dbReference type="ARBA" id="ARBA00022490"/>
    </source>
</evidence>
<organism evidence="10 11">
    <name type="scientific">Rickenella mellea</name>
    <dbReference type="NCBI Taxonomy" id="50990"/>
    <lineage>
        <taxon>Eukaryota</taxon>
        <taxon>Fungi</taxon>
        <taxon>Dikarya</taxon>
        <taxon>Basidiomycota</taxon>
        <taxon>Agaricomycotina</taxon>
        <taxon>Agaricomycetes</taxon>
        <taxon>Hymenochaetales</taxon>
        <taxon>Rickenellaceae</taxon>
        <taxon>Rickenella</taxon>
    </lineage>
</organism>
<evidence type="ECO:0000256" key="5">
    <source>
        <dbReference type="ARBA" id="ARBA00022553"/>
    </source>
</evidence>
<dbReference type="GO" id="GO:0010494">
    <property type="term" value="C:cytoplasmic stress granule"/>
    <property type="evidence" value="ECO:0007669"/>
    <property type="project" value="UniProtKB-ARBA"/>
</dbReference>
<dbReference type="GO" id="GO:0016281">
    <property type="term" value="C:eukaryotic translation initiation factor 4F complex"/>
    <property type="evidence" value="ECO:0007669"/>
    <property type="project" value="TreeGrafter"/>
</dbReference>
<dbReference type="Proteomes" id="UP000294933">
    <property type="component" value="Unassembled WGS sequence"/>
</dbReference>
<dbReference type="PROSITE" id="PS51366">
    <property type="entry name" value="MI"/>
    <property type="match status" value="2"/>
</dbReference>
<feature type="compositionally biased region" description="Basic and acidic residues" evidence="8">
    <location>
        <begin position="352"/>
        <end position="362"/>
    </location>
</feature>
<dbReference type="STRING" id="50990.A0A4Y7Q709"/>
<evidence type="ECO:0000313" key="11">
    <source>
        <dbReference type="Proteomes" id="UP000294933"/>
    </source>
</evidence>